<evidence type="ECO:0000256" key="1">
    <source>
        <dbReference type="SAM" id="MobiDB-lite"/>
    </source>
</evidence>
<dbReference type="Proteomes" id="UP000284605">
    <property type="component" value="Unassembled WGS sequence"/>
</dbReference>
<comment type="caution">
    <text evidence="2">The sequence shown here is derived from an EMBL/GenBank/DDBJ whole genome shotgun (WGS) entry which is preliminary data.</text>
</comment>
<organism evidence="2 3">
    <name type="scientific">Oleomonas cavernae</name>
    <dbReference type="NCBI Taxonomy" id="2320859"/>
    <lineage>
        <taxon>Bacteria</taxon>
        <taxon>Pseudomonadati</taxon>
        <taxon>Pseudomonadota</taxon>
        <taxon>Alphaproteobacteria</taxon>
        <taxon>Acetobacterales</taxon>
        <taxon>Acetobacteraceae</taxon>
        <taxon>Oleomonas</taxon>
    </lineage>
</organism>
<feature type="region of interest" description="Disordered" evidence="1">
    <location>
        <begin position="88"/>
        <end position="111"/>
    </location>
</feature>
<reference evidence="2 3" key="1">
    <citation type="submission" date="2018-09" db="EMBL/GenBank/DDBJ databases">
        <authorList>
            <person name="Zhu H."/>
        </authorList>
    </citation>
    <scope>NUCLEOTIDE SEQUENCE [LARGE SCALE GENOMIC DNA]</scope>
    <source>
        <strain evidence="2 3">K1W22B-8</strain>
    </source>
</reference>
<sequence>MPKVKPRVTHLAIFASRSAEICAAPLPDAVLTAREFIHSSYEHIAAMLAHRMSYDAIAVELAKVDCHVSGPTLRRYLSAFRRTERVAKLQKATKPPRPSATPTRAMVPIGAKPALPQPRTGFMGNVLDDDDEAL</sequence>
<dbReference type="RefSeq" id="WP_147385762.1">
    <property type="nucleotide sequence ID" value="NZ_QYUK01000011.1"/>
</dbReference>
<evidence type="ECO:0000313" key="3">
    <source>
        <dbReference type="Proteomes" id="UP000284605"/>
    </source>
</evidence>
<name>A0A418WGM7_9PROT</name>
<dbReference type="EMBL" id="QYUK01000011">
    <property type="protein sequence ID" value="RJF89194.1"/>
    <property type="molecule type" value="Genomic_DNA"/>
</dbReference>
<dbReference type="AlphaFoldDB" id="A0A418WGM7"/>
<evidence type="ECO:0000313" key="2">
    <source>
        <dbReference type="EMBL" id="RJF89194.1"/>
    </source>
</evidence>
<gene>
    <name evidence="2" type="ORF">D3874_21290</name>
</gene>
<accession>A0A418WGM7</accession>
<proteinExistence type="predicted"/>
<keyword evidence="3" id="KW-1185">Reference proteome</keyword>
<protein>
    <submittedName>
        <fullName evidence="2">Uncharacterized protein</fullName>
    </submittedName>
</protein>